<proteinExistence type="inferred from homology"/>
<dbReference type="NCBIfam" id="TIGR01164">
    <property type="entry name" value="rplP_bact"/>
    <property type="match status" value="1"/>
</dbReference>
<keyword evidence="2 6" id="KW-0820">tRNA-binding</keyword>
<dbReference type="PROSITE" id="PS00586">
    <property type="entry name" value="RIBOSOMAL_L16_1"/>
    <property type="match status" value="1"/>
</dbReference>
<dbReference type="PANTHER" id="PTHR12220:SF13">
    <property type="entry name" value="LARGE RIBOSOMAL SUBUNIT PROTEIN UL16M"/>
    <property type="match status" value="1"/>
</dbReference>
<evidence type="ECO:0000256" key="2">
    <source>
        <dbReference type="ARBA" id="ARBA00022555"/>
    </source>
</evidence>
<evidence type="ECO:0000256" key="5">
    <source>
        <dbReference type="ARBA" id="ARBA00035198"/>
    </source>
</evidence>
<comment type="function">
    <text evidence="6 8">Binds 23S rRNA and is also seen to make contacts with the A and possibly P site tRNAs.</text>
</comment>
<dbReference type="InterPro" id="IPR020798">
    <property type="entry name" value="Ribosomal_uL16_CS"/>
</dbReference>
<name>A0A1G2JCT7_9BACT</name>
<keyword evidence="3 6" id="KW-0689">Ribosomal protein</keyword>
<dbReference type="GO" id="GO:0000049">
    <property type="term" value="F:tRNA binding"/>
    <property type="evidence" value="ECO:0007669"/>
    <property type="project" value="UniProtKB-KW"/>
</dbReference>
<evidence type="ECO:0000256" key="3">
    <source>
        <dbReference type="ARBA" id="ARBA00022980"/>
    </source>
</evidence>
<sequence length="137" mass="15542">MLMPKKVKHRKWHKGRSNGVESRATEINFGSFGLKSLGTKWLTARQLEASRRYIIRYLKKGGKLWMRVFPDKPVTAKGAEVGMGSGKGNVDHYVYPIKPGRMIFELDGLKEEIAKEALEGAARKLPIKTKFVKKDNI</sequence>
<comment type="similarity">
    <text evidence="1 6 7">Belongs to the universal ribosomal protein uL16 family.</text>
</comment>
<organism evidence="9 10">
    <name type="scientific">Candidatus Staskawiczbacteria bacterium RIFOXYC1_FULL_38_18</name>
    <dbReference type="NCBI Taxonomy" id="1802229"/>
    <lineage>
        <taxon>Bacteria</taxon>
        <taxon>Candidatus Staskawicziibacteriota</taxon>
    </lineage>
</organism>
<dbReference type="InterPro" id="IPR036920">
    <property type="entry name" value="Ribosomal_uL16_sf"/>
</dbReference>
<dbReference type="Pfam" id="PF00252">
    <property type="entry name" value="Ribosomal_L16"/>
    <property type="match status" value="1"/>
</dbReference>
<dbReference type="InterPro" id="IPR000114">
    <property type="entry name" value="Ribosomal_uL16_bact-type"/>
</dbReference>
<dbReference type="InterPro" id="IPR047873">
    <property type="entry name" value="Ribosomal_uL16"/>
</dbReference>
<dbReference type="AlphaFoldDB" id="A0A1G2JCT7"/>
<evidence type="ECO:0000256" key="6">
    <source>
        <dbReference type="HAMAP-Rule" id="MF_01342"/>
    </source>
</evidence>
<dbReference type="Gene3D" id="3.90.1170.10">
    <property type="entry name" value="Ribosomal protein L10e/L16"/>
    <property type="match status" value="1"/>
</dbReference>
<dbReference type="STRING" id="1802229.A2401_03950"/>
<dbReference type="GO" id="GO:1990904">
    <property type="term" value="C:ribonucleoprotein complex"/>
    <property type="evidence" value="ECO:0007669"/>
    <property type="project" value="UniProtKB-KW"/>
</dbReference>
<gene>
    <name evidence="6" type="primary">rplP</name>
    <name evidence="9" type="ORF">A2401_03950</name>
</gene>
<dbReference type="GO" id="GO:0019843">
    <property type="term" value="F:rRNA binding"/>
    <property type="evidence" value="ECO:0007669"/>
    <property type="project" value="UniProtKB-UniRule"/>
</dbReference>
<keyword evidence="6 8" id="KW-0699">rRNA-binding</keyword>
<dbReference type="FunFam" id="3.90.1170.10:FF:000001">
    <property type="entry name" value="50S ribosomal protein L16"/>
    <property type="match status" value="1"/>
</dbReference>
<dbReference type="PANTHER" id="PTHR12220">
    <property type="entry name" value="50S/60S RIBOSOMAL PROTEIN L16"/>
    <property type="match status" value="1"/>
</dbReference>
<dbReference type="GO" id="GO:0006412">
    <property type="term" value="P:translation"/>
    <property type="evidence" value="ECO:0007669"/>
    <property type="project" value="UniProtKB-UniRule"/>
</dbReference>
<keyword evidence="4 6" id="KW-0687">Ribonucleoprotein</keyword>
<comment type="caution">
    <text evidence="9">The sequence shown here is derived from an EMBL/GenBank/DDBJ whole genome shotgun (WGS) entry which is preliminary data.</text>
</comment>
<accession>A0A1G2JCT7</accession>
<dbReference type="CDD" id="cd01433">
    <property type="entry name" value="Ribosomal_L16_L10e"/>
    <property type="match status" value="1"/>
</dbReference>
<evidence type="ECO:0000256" key="4">
    <source>
        <dbReference type="ARBA" id="ARBA00023274"/>
    </source>
</evidence>
<comment type="subunit">
    <text evidence="6 8">Part of the 50S ribosomal subunit.</text>
</comment>
<evidence type="ECO:0000256" key="7">
    <source>
        <dbReference type="RuleBase" id="RU004413"/>
    </source>
</evidence>
<dbReference type="EMBL" id="MHPP01000010">
    <property type="protein sequence ID" value="OGZ84904.1"/>
    <property type="molecule type" value="Genomic_DNA"/>
</dbReference>
<dbReference type="GO" id="GO:0003735">
    <property type="term" value="F:structural constituent of ribosome"/>
    <property type="evidence" value="ECO:0007669"/>
    <property type="project" value="InterPro"/>
</dbReference>
<reference evidence="9 10" key="1">
    <citation type="journal article" date="2016" name="Nat. Commun.">
        <title>Thousands of microbial genomes shed light on interconnected biogeochemical processes in an aquifer system.</title>
        <authorList>
            <person name="Anantharaman K."/>
            <person name="Brown C.T."/>
            <person name="Hug L.A."/>
            <person name="Sharon I."/>
            <person name="Castelle C.J."/>
            <person name="Probst A.J."/>
            <person name="Thomas B.C."/>
            <person name="Singh A."/>
            <person name="Wilkins M.J."/>
            <person name="Karaoz U."/>
            <person name="Brodie E.L."/>
            <person name="Williams K.H."/>
            <person name="Hubbard S.S."/>
            <person name="Banfield J.F."/>
        </authorList>
    </citation>
    <scope>NUCLEOTIDE SEQUENCE [LARGE SCALE GENOMIC DNA]</scope>
</reference>
<evidence type="ECO:0000313" key="9">
    <source>
        <dbReference type="EMBL" id="OGZ84904.1"/>
    </source>
</evidence>
<dbReference type="PRINTS" id="PR00060">
    <property type="entry name" value="RIBOSOMALL16"/>
</dbReference>
<dbReference type="Proteomes" id="UP000177751">
    <property type="component" value="Unassembled WGS sequence"/>
</dbReference>
<dbReference type="SUPFAM" id="SSF54686">
    <property type="entry name" value="Ribosomal protein L16p/L10e"/>
    <property type="match status" value="1"/>
</dbReference>
<keyword evidence="6 8" id="KW-0694">RNA-binding</keyword>
<dbReference type="InterPro" id="IPR016180">
    <property type="entry name" value="Ribosomal_uL16_dom"/>
</dbReference>
<evidence type="ECO:0000256" key="8">
    <source>
        <dbReference type="RuleBase" id="RU004414"/>
    </source>
</evidence>
<dbReference type="HAMAP" id="MF_01342">
    <property type="entry name" value="Ribosomal_uL16"/>
    <property type="match status" value="1"/>
</dbReference>
<protein>
    <recommendedName>
        <fullName evidence="5 6">Large ribosomal subunit protein uL16</fullName>
    </recommendedName>
</protein>
<evidence type="ECO:0000256" key="1">
    <source>
        <dbReference type="ARBA" id="ARBA00008931"/>
    </source>
</evidence>
<dbReference type="GO" id="GO:0005840">
    <property type="term" value="C:ribosome"/>
    <property type="evidence" value="ECO:0007669"/>
    <property type="project" value="UniProtKB-KW"/>
</dbReference>
<evidence type="ECO:0000313" key="10">
    <source>
        <dbReference type="Proteomes" id="UP000177751"/>
    </source>
</evidence>